<keyword evidence="1" id="KW-1133">Transmembrane helix</keyword>
<dbReference type="Proteomes" id="UP001233836">
    <property type="component" value="Unassembled WGS sequence"/>
</dbReference>
<name>A0ABT9WGE3_9BACL</name>
<sequence length="143" mass="16222">MNKRLRRFTSKFVIRLVVAMFVGVIIYLSYQNAIDRFKDFRITIDNQSTYELTGIQAGLIGPDNTANVKDKSLYIPGLDLPSGKKIKFTPQLKLSGEESIYLKFKDSRGKNYTETVCGYTEHLTGHTRVTVTNDTISVKEECS</sequence>
<accession>A0ABT9WGE3</accession>
<keyword evidence="1" id="KW-0472">Membrane</keyword>
<dbReference type="RefSeq" id="WP_307218440.1">
    <property type="nucleotide sequence ID" value="NZ_JAUSTI010000011.1"/>
</dbReference>
<organism evidence="2 3">
    <name type="scientific">Paenibacillus tundrae</name>
    <dbReference type="NCBI Taxonomy" id="528187"/>
    <lineage>
        <taxon>Bacteria</taxon>
        <taxon>Bacillati</taxon>
        <taxon>Bacillota</taxon>
        <taxon>Bacilli</taxon>
        <taxon>Bacillales</taxon>
        <taxon>Paenibacillaceae</taxon>
        <taxon>Paenibacillus</taxon>
    </lineage>
</organism>
<dbReference type="EMBL" id="JAUSTI010000011">
    <property type="protein sequence ID" value="MDQ0172344.1"/>
    <property type="molecule type" value="Genomic_DNA"/>
</dbReference>
<feature type="transmembrane region" description="Helical" evidence="1">
    <location>
        <begin position="12"/>
        <end position="30"/>
    </location>
</feature>
<evidence type="ECO:0000313" key="3">
    <source>
        <dbReference type="Proteomes" id="UP001233836"/>
    </source>
</evidence>
<evidence type="ECO:0000256" key="1">
    <source>
        <dbReference type="SAM" id="Phobius"/>
    </source>
</evidence>
<evidence type="ECO:0000313" key="2">
    <source>
        <dbReference type="EMBL" id="MDQ0172344.1"/>
    </source>
</evidence>
<proteinExistence type="predicted"/>
<comment type="caution">
    <text evidence="2">The sequence shown here is derived from an EMBL/GenBank/DDBJ whole genome shotgun (WGS) entry which is preliminary data.</text>
</comment>
<keyword evidence="3" id="KW-1185">Reference proteome</keyword>
<gene>
    <name evidence="2" type="ORF">J2T19_003833</name>
</gene>
<reference evidence="2 3" key="1">
    <citation type="submission" date="2023-07" db="EMBL/GenBank/DDBJ databases">
        <title>Sorghum-associated microbial communities from plants grown in Nebraska, USA.</title>
        <authorList>
            <person name="Schachtman D."/>
        </authorList>
    </citation>
    <scope>NUCLEOTIDE SEQUENCE [LARGE SCALE GENOMIC DNA]</scope>
    <source>
        <strain evidence="2 3">DS1314</strain>
    </source>
</reference>
<keyword evidence="1" id="KW-0812">Transmembrane</keyword>
<protein>
    <submittedName>
        <fullName evidence="2">Uncharacterized protein</fullName>
    </submittedName>
</protein>